<dbReference type="EMBL" id="AP018712">
    <property type="protein sequence ID" value="BBE30033.1"/>
    <property type="molecule type" value="Genomic_DNA"/>
</dbReference>
<gene>
    <name evidence="2" type="ORF">OSSY52_01740</name>
</gene>
<dbReference type="Pfam" id="PF07883">
    <property type="entry name" value="Cupin_2"/>
    <property type="match status" value="1"/>
</dbReference>
<dbReference type="AlphaFoldDB" id="A0A7G1G5H3"/>
<dbReference type="Gene3D" id="2.60.120.10">
    <property type="entry name" value="Jelly Rolls"/>
    <property type="match status" value="1"/>
</dbReference>
<organism evidence="2 3">
    <name type="scientific">Tepiditoga spiralis</name>
    <dbReference type="NCBI Taxonomy" id="2108365"/>
    <lineage>
        <taxon>Bacteria</taxon>
        <taxon>Thermotogati</taxon>
        <taxon>Thermotogota</taxon>
        <taxon>Thermotogae</taxon>
        <taxon>Petrotogales</taxon>
        <taxon>Petrotogaceae</taxon>
        <taxon>Tepiditoga</taxon>
    </lineage>
</organism>
<dbReference type="PANTHER" id="PTHR37694:SF1">
    <property type="entry name" value="SLR8022 PROTEIN"/>
    <property type="match status" value="1"/>
</dbReference>
<reference evidence="2 3" key="1">
    <citation type="submission" date="2018-06" db="EMBL/GenBank/DDBJ databases">
        <title>Genome sequencing of Oceanotoga sp. sy52.</title>
        <authorList>
            <person name="Mori K."/>
        </authorList>
    </citation>
    <scope>NUCLEOTIDE SEQUENCE [LARGE SCALE GENOMIC DNA]</scope>
    <source>
        <strain evidence="3">sy52</strain>
    </source>
</reference>
<dbReference type="KEGG" id="ocy:OSSY52_01740"/>
<dbReference type="RefSeq" id="WP_190615170.1">
    <property type="nucleotide sequence ID" value="NZ_AP018712.1"/>
</dbReference>
<keyword evidence="3" id="KW-1185">Reference proteome</keyword>
<dbReference type="InterPro" id="IPR013096">
    <property type="entry name" value="Cupin_2"/>
</dbReference>
<dbReference type="SUPFAM" id="SSF51182">
    <property type="entry name" value="RmlC-like cupins"/>
    <property type="match status" value="1"/>
</dbReference>
<proteinExistence type="predicted"/>
<feature type="domain" description="Cupin type-2" evidence="1">
    <location>
        <begin position="44"/>
        <end position="111"/>
    </location>
</feature>
<dbReference type="Proteomes" id="UP000516361">
    <property type="component" value="Chromosome"/>
</dbReference>
<dbReference type="CDD" id="cd02222">
    <property type="entry name" value="cupin_TM1459-like"/>
    <property type="match status" value="1"/>
</dbReference>
<dbReference type="InterPro" id="IPR011051">
    <property type="entry name" value="RmlC_Cupin_sf"/>
</dbReference>
<name>A0A7G1G5H3_9BACT</name>
<protein>
    <submittedName>
        <fullName evidence="2">Cupin</fullName>
    </submittedName>
</protein>
<evidence type="ECO:0000313" key="2">
    <source>
        <dbReference type="EMBL" id="BBE30033.1"/>
    </source>
</evidence>
<evidence type="ECO:0000259" key="1">
    <source>
        <dbReference type="Pfam" id="PF07883"/>
    </source>
</evidence>
<evidence type="ECO:0000313" key="3">
    <source>
        <dbReference type="Proteomes" id="UP000516361"/>
    </source>
</evidence>
<dbReference type="InParanoid" id="A0A7G1G5H3"/>
<sequence>MKKATVGKAYDIEPLFINNDTVKNVKKRVLIGSKLGAPNFVMRLFTVAPNGNSPKHSHHWEHEIFILKGKANVFNGEEYQVVEAGNYIFVPGNVEHQLINIGEDDLEFICVIPNSADEE</sequence>
<dbReference type="PANTHER" id="PTHR37694">
    <property type="entry name" value="SLR8022 PROTEIN"/>
    <property type="match status" value="1"/>
</dbReference>
<accession>A0A7G1G5H3</accession>
<dbReference type="InterPro" id="IPR014710">
    <property type="entry name" value="RmlC-like_jellyroll"/>
</dbReference>